<dbReference type="Proteomes" id="UP000515129">
    <property type="component" value="Chromosome 20"/>
</dbReference>
<keyword evidence="1" id="KW-0472">Membrane</keyword>
<feature type="signal peptide" evidence="2">
    <location>
        <begin position="1"/>
        <end position="18"/>
    </location>
</feature>
<reference evidence="4" key="1">
    <citation type="submission" date="2025-08" db="UniProtKB">
        <authorList>
            <consortium name="RefSeq"/>
        </authorList>
    </citation>
    <scope>IDENTIFICATION</scope>
    <source>
        <strain evidence="4">Wakin</strain>
        <tissue evidence="4">Muscle</tissue>
    </source>
</reference>
<gene>
    <name evidence="4" type="primary">LOC113037856</name>
</gene>
<keyword evidence="2" id="KW-0732">Signal</keyword>
<dbReference type="RefSeq" id="XP_026050985.1">
    <property type="nucleotide sequence ID" value="XM_026195200.1"/>
</dbReference>
<dbReference type="OrthoDB" id="8920557at2759"/>
<keyword evidence="3" id="KW-1185">Reference proteome</keyword>
<dbReference type="AlphaFoldDB" id="A0A6P6IT64"/>
<keyword evidence="1" id="KW-0812">Transmembrane</keyword>
<name>A0A6P6IT64_CARAU</name>
<organism evidence="3 4">
    <name type="scientific">Carassius auratus</name>
    <name type="common">Goldfish</name>
    <dbReference type="NCBI Taxonomy" id="7957"/>
    <lineage>
        <taxon>Eukaryota</taxon>
        <taxon>Metazoa</taxon>
        <taxon>Chordata</taxon>
        <taxon>Craniata</taxon>
        <taxon>Vertebrata</taxon>
        <taxon>Euteleostomi</taxon>
        <taxon>Actinopterygii</taxon>
        <taxon>Neopterygii</taxon>
        <taxon>Teleostei</taxon>
        <taxon>Ostariophysi</taxon>
        <taxon>Cypriniformes</taxon>
        <taxon>Cyprinidae</taxon>
        <taxon>Cyprininae</taxon>
        <taxon>Carassius</taxon>
    </lineage>
</organism>
<evidence type="ECO:0000313" key="4">
    <source>
        <dbReference type="RefSeq" id="XP_026050985.1"/>
    </source>
</evidence>
<evidence type="ECO:0000313" key="3">
    <source>
        <dbReference type="Proteomes" id="UP000515129"/>
    </source>
</evidence>
<proteinExistence type="predicted"/>
<evidence type="ECO:0000256" key="2">
    <source>
        <dbReference type="SAM" id="SignalP"/>
    </source>
</evidence>
<accession>A0A6P6IT64</accession>
<keyword evidence="1" id="KW-1133">Transmembrane helix</keyword>
<sequence length="242" mass="26734">MPASMCVGVWVIPAPSLCVVPTHWKLAIAACCHLSSFSKGTLLSGQILVIKEARTTGRCSFSTLLTHPLSMATAPFICDVEASKESLRPAVSSHQLRHRVCSFTLLQVLVGVLAVFVLALTGGVIWMKLFQDCPGKQLWTVNFTGTNTNFTSPRTQKYVIVGSVFTTGSCDKNSFRLHQIPPTDHTNGPLKNEIIENRVAEMFVKYDVELRKEATIKVALNCNEVKIDEDKSKLFIYQQNSC</sequence>
<protein>
    <submittedName>
        <fullName evidence="4">Uncharacterized protein LOC113037856</fullName>
    </submittedName>
</protein>
<feature type="chain" id="PRO_5028460448" evidence="2">
    <location>
        <begin position="19"/>
        <end position="242"/>
    </location>
</feature>
<dbReference type="KEGG" id="caua:113037856"/>
<feature type="transmembrane region" description="Helical" evidence="1">
    <location>
        <begin position="103"/>
        <end position="127"/>
    </location>
</feature>
<evidence type="ECO:0000256" key="1">
    <source>
        <dbReference type="SAM" id="Phobius"/>
    </source>
</evidence>
<dbReference type="GeneID" id="113037856"/>